<accession>A0AAE3UFH7</accession>
<dbReference type="GO" id="GO:0005524">
    <property type="term" value="F:ATP binding"/>
    <property type="evidence" value="ECO:0007669"/>
    <property type="project" value="UniProtKB-KW"/>
</dbReference>
<proteinExistence type="predicted"/>
<keyword evidence="2" id="KW-0067">ATP-binding</keyword>
<protein>
    <submittedName>
        <fullName evidence="3">Uncharacterized protein</fullName>
    </submittedName>
</protein>
<keyword evidence="4" id="KW-1185">Reference proteome</keyword>
<dbReference type="Gene3D" id="3.30.230.10">
    <property type="match status" value="1"/>
</dbReference>
<dbReference type="GO" id="GO:0006012">
    <property type="term" value="P:galactose metabolic process"/>
    <property type="evidence" value="ECO:0007669"/>
    <property type="project" value="TreeGrafter"/>
</dbReference>
<dbReference type="PANTHER" id="PTHR10457">
    <property type="entry name" value="MEVALONATE KINASE/GALACTOKINASE"/>
    <property type="match status" value="1"/>
</dbReference>
<dbReference type="SUPFAM" id="SSF55060">
    <property type="entry name" value="GHMP Kinase, C-terminal domain"/>
    <property type="match status" value="1"/>
</dbReference>
<keyword evidence="1" id="KW-0547">Nucleotide-binding</keyword>
<name>A0AAE3UFH7_9BACT</name>
<dbReference type="RefSeq" id="WP_314510107.1">
    <property type="nucleotide sequence ID" value="NZ_JASJOU010000002.1"/>
</dbReference>
<dbReference type="Proteomes" id="UP001232063">
    <property type="component" value="Unassembled WGS sequence"/>
</dbReference>
<sequence length="445" mass="49773">MSSDNFFVNNTNPRFTQSTFECLDVMGGTAEYAGSLVLFTPVQTCISIILALRNDTTIRLYKQSTTAFPDFQIDISALLQQDRTVNQSILCDITASHYTTGLVAACIVLFSIQQNIALTGLDIYIQSPLKQTETESEEEALAISILKALAEANQIILTENELPMLAHTALQLLSLHHFPLVNTLASYYVKPGHILPILCQPDHVSSTFIIPEGLGFAAINLGPKSNKQSTLRGQAYTAASIGYTMISLYDGTYPHELDKARKTGNRENLLYNGYLANITPNEFDNRYKWLPKHVQGSTFLEKSGILIDPALSVFPDISYPVFQATVYPIYENIRAQYFSLLLQHMPETDEVERRQKSLQQLGNWMFQSHTSYAALGLSNPVADRLIQLVQQHLGKGVFGARLTNSNTENNVCILWEGQQGYDTIQAIYQMISQEEQSPISLHFNR</sequence>
<dbReference type="GO" id="GO:0004335">
    <property type="term" value="F:galactokinase activity"/>
    <property type="evidence" value="ECO:0007669"/>
    <property type="project" value="TreeGrafter"/>
</dbReference>
<dbReference type="GO" id="GO:0005829">
    <property type="term" value="C:cytosol"/>
    <property type="evidence" value="ECO:0007669"/>
    <property type="project" value="TreeGrafter"/>
</dbReference>
<gene>
    <name evidence="3" type="ORF">QNI22_08000</name>
</gene>
<dbReference type="PANTHER" id="PTHR10457:SF35">
    <property type="entry name" value="L-ARABINOKINASE"/>
    <property type="match status" value="1"/>
</dbReference>
<dbReference type="EMBL" id="JASJOU010000002">
    <property type="protein sequence ID" value="MDJ1500583.1"/>
    <property type="molecule type" value="Genomic_DNA"/>
</dbReference>
<dbReference type="InterPro" id="IPR014721">
    <property type="entry name" value="Ribsml_uS5_D2-typ_fold_subgr"/>
</dbReference>
<evidence type="ECO:0000313" key="3">
    <source>
        <dbReference type="EMBL" id="MDJ1500583.1"/>
    </source>
</evidence>
<dbReference type="AlphaFoldDB" id="A0AAE3UFH7"/>
<organism evidence="3 4">
    <name type="scientific">Xanthocytophaga agilis</name>
    <dbReference type="NCBI Taxonomy" id="3048010"/>
    <lineage>
        <taxon>Bacteria</taxon>
        <taxon>Pseudomonadati</taxon>
        <taxon>Bacteroidota</taxon>
        <taxon>Cytophagia</taxon>
        <taxon>Cytophagales</taxon>
        <taxon>Rhodocytophagaceae</taxon>
        <taxon>Xanthocytophaga</taxon>
    </lineage>
</organism>
<evidence type="ECO:0000256" key="1">
    <source>
        <dbReference type="ARBA" id="ARBA00022741"/>
    </source>
</evidence>
<dbReference type="Gene3D" id="3.30.70.890">
    <property type="entry name" value="GHMP kinase, C-terminal domain"/>
    <property type="match status" value="1"/>
</dbReference>
<comment type="caution">
    <text evidence="3">The sequence shown here is derived from an EMBL/GenBank/DDBJ whole genome shotgun (WGS) entry which is preliminary data.</text>
</comment>
<reference evidence="3" key="1">
    <citation type="submission" date="2023-05" db="EMBL/GenBank/DDBJ databases">
        <authorList>
            <person name="Zhang X."/>
        </authorList>
    </citation>
    <scope>NUCLEOTIDE SEQUENCE</scope>
    <source>
        <strain evidence="3">BD1B2-1</strain>
    </source>
</reference>
<dbReference type="InterPro" id="IPR036554">
    <property type="entry name" value="GHMP_kinase_C_sf"/>
</dbReference>
<evidence type="ECO:0000256" key="2">
    <source>
        <dbReference type="ARBA" id="ARBA00022840"/>
    </source>
</evidence>
<evidence type="ECO:0000313" key="4">
    <source>
        <dbReference type="Proteomes" id="UP001232063"/>
    </source>
</evidence>